<dbReference type="PANTHER" id="PTHR43767">
    <property type="entry name" value="LONG-CHAIN-FATTY-ACID--COA LIGASE"/>
    <property type="match status" value="1"/>
</dbReference>
<evidence type="ECO:0000313" key="6">
    <source>
        <dbReference type="Proteomes" id="UP000032512"/>
    </source>
</evidence>
<comment type="similarity">
    <text evidence="1">Belongs to the ATP-dependent AMP-binding enzyme family.</text>
</comment>
<dbReference type="InterPro" id="IPR045851">
    <property type="entry name" value="AMP-bd_C_sf"/>
</dbReference>
<accession>A0A0D6Z5L4</accession>
<dbReference type="PATRIC" id="fig|285983.3.peg.2250"/>
<dbReference type="GO" id="GO:0016878">
    <property type="term" value="F:acid-thiol ligase activity"/>
    <property type="evidence" value="ECO:0007669"/>
    <property type="project" value="UniProtKB-ARBA"/>
</dbReference>
<feature type="domain" description="AMP-dependent synthetase/ligase" evidence="3">
    <location>
        <begin position="17"/>
        <end position="386"/>
    </location>
</feature>
<dbReference type="FunFam" id="3.30.300.30:FF:000008">
    <property type="entry name" value="2,3-dihydroxybenzoate-AMP ligase"/>
    <property type="match status" value="1"/>
</dbReference>
<organism evidence="5 6">
    <name type="scientific">Mesobacillus subterraneus</name>
    <dbReference type="NCBI Taxonomy" id="285983"/>
    <lineage>
        <taxon>Bacteria</taxon>
        <taxon>Bacillati</taxon>
        <taxon>Bacillota</taxon>
        <taxon>Bacilli</taxon>
        <taxon>Bacillales</taxon>
        <taxon>Bacillaceae</taxon>
        <taxon>Mesobacillus</taxon>
    </lineage>
</organism>
<dbReference type="Proteomes" id="UP000032512">
    <property type="component" value="Unassembled WGS sequence"/>
</dbReference>
<dbReference type="Gene3D" id="3.30.300.30">
    <property type="match status" value="1"/>
</dbReference>
<dbReference type="PROSITE" id="PS00455">
    <property type="entry name" value="AMP_BINDING"/>
    <property type="match status" value="1"/>
</dbReference>
<evidence type="ECO:0000313" key="5">
    <source>
        <dbReference type="EMBL" id="KIY21044.1"/>
    </source>
</evidence>
<evidence type="ECO:0000259" key="4">
    <source>
        <dbReference type="Pfam" id="PF13193"/>
    </source>
</evidence>
<keyword evidence="2" id="KW-0436">Ligase</keyword>
<evidence type="ECO:0000256" key="1">
    <source>
        <dbReference type="ARBA" id="ARBA00006432"/>
    </source>
</evidence>
<keyword evidence="6" id="KW-1185">Reference proteome</keyword>
<comment type="caution">
    <text evidence="5">The sequence shown here is derived from an EMBL/GenBank/DDBJ whole genome shotgun (WGS) entry which is preliminary data.</text>
</comment>
<proteinExistence type="inferred from homology"/>
<dbReference type="Pfam" id="PF13193">
    <property type="entry name" value="AMP-binding_C"/>
    <property type="match status" value="1"/>
</dbReference>
<dbReference type="SUPFAM" id="SSF56801">
    <property type="entry name" value="Acetyl-CoA synthetase-like"/>
    <property type="match status" value="1"/>
</dbReference>
<dbReference type="Gene3D" id="3.40.50.12780">
    <property type="entry name" value="N-terminal domain of ligase-like"/>
    <property type="match status" value="1"/>
</dbReference>
<evidence type="ECO:0000259" key="3">
    <source>
        <dbReference type="Pfam" id="PF00501"/>
    </source>
</evidence>
<dbReference type="AlphaFoldDB" id="A0A0D6Z5L4"/>
<dbReference type="InterPro" id="IPR050237">
    <property type="entry name" value="ATP-dep_AMP-bd_enzyme"/>
</dbReference>
<dbReference type="Pfam" id="PF00501">
    <property type="entry name" value="AMP-binding"/>
    <property type="match status" value="1"/>
</dbReference>
<dbReference type="InterPro" id="IPR025110">
    <property type="entry name" value="AMP-bd_C"/>
</dbReference>
<evidence type="ECO:0008006" key="7">
    <source>
        <dbReference type="Google" id="ProtNLM"/>
    </source>
</evidence>
<protein>
    <recommendedName>
        <fullName evidence="7">Long-chain fatty acid--CoA ligase</fullName>
    </recommendedName>
</protein>
<dbReference type="InterPro" id="IPR000873">
    <property type="entry name" value="AMP-dep_synth/lig_dom"/>
</dbReference>
<dbReference type="EMBL" id="JXIQ01000133">
    <property type="protein sequence ID" value="KIY21044.1"/>
    <property type="molecule type" value="Genomic_DNA"/>
</dbReference>
<dbReference type="RefSeq" id="WP_044395481.1">
    <property type="nucleotide sequence ID" value="NZ_JXIQ01000133.1"/>
</dbReference>
<dbReference type="InterPro" id="IPR020845">
    <property type="entry name" value="AMP-binding_CS"/>
</dbReference>
<dbReference type="InterPro" id="IPR042099">
    <property type="entry name" value="ANL_N_sf"/>
</dbReference>
<evidence type="ECO:0000256" key="2">
    <source>
        <dbReference type="ARBA" id="ARBA00022598"/>
    </source>
</evidence>
<name>A0A0D6Z5L4_9BACI</name>
<dbReference type="PANTHER" id="PTHR43767:SF1">
    <property type="entry name" value="NONRIBOSOMAL PEPTIDE SYNTHASE PES1 (EUROFUNG)-RELATED"/>
    <property type="match status" value="1"/>
</dbReference>
<reference evidence="5 6" key="1">
    <citation type="submission" date="2015-01" db="EMBL/GenBank/DDBJ databases">
        <title>Draft genome sequences of the supercritical CO2 tolerant bacteria Bacillus subterraneus MITOT1 and Bacillus cereus MIT0214.</title>
        <authorList>
            <person name="Peet K.C."/>
            <person name="Thompson J.R."/>
        </authorList>
    </citation>
    <scope>NUCLEOTIDE SEQUENCE [LARGE SCALE GENOMIC DNA]</scope>
    <source>
        <strain evidence="5 6">MITOT1</strain>
    </source>
</reference>
<feature type="domain" description="AMP-binding enzyme C-terminal" evidence="4">
    <location>
        <begin position="436"/>
        <end position="511"/>
    </location>
</feature>
<dbReference type="OrthoDB" id="9765680at2"/>
<sequence length="529" mass="58692">MLNENLKTRATIGDGLKRASYRYPKKPALVFYSVDGEQRTYTYEALNKQVNQVAHSLREKGVQKGDRIAVIGKNSPEIVILAYALAKIGAWYTPLNFMLKAEEVRQLLHTSQPRLFFVDKTHIDLVKSIADKLTGIEKIYSLRTADLPAGWGDFSQLLHGSDAEPETELYDDDVLSLFYTSGTESAPKGVMINHKNFLFANYTYMSTGAFHPEDILLLSLPIIHMAGFTFLLNANMIGITIIMTETPTPAQMAELIEKHQINFTALPPTLYLGILGAADPYDLSSCQKLITWSSTIPRSMVDGWNKIAPDAKFLTIQGSSETTATPLTASWFKTWDEVPNGDGRYVGSVMLAGSEIKLMDDDGNEVPNGVPGEQIARGPVVVTGYYRNEEANHKAFQNGWYHTGDVLIRDDQGNYYFADRKKDIIKSGGENVSSQEVESVISQHPKINQCAVFGVPDPKWGESVIAAVVLKDGATLTGEEIIAHCKKTLSGYKTPKHIVFRNNLPLTSAGKLLKRSLKDEYKDILMEKS</sequence>
<gene>
    <name evidence="5" type="ORF">UB32_15900</name>
</gene>